<name>W1PDL7_AMBTC</name>
<dbReference type="AlphaFoldDB" id="W1PDL7"/>
<accession>W1PDL7</accession>
<proteinExistence type="predicted"/>
<dbReference type="HOGENOM" id="CLU_2200457_0_0_1"/>
<evidence type="ECO:0000313" key="3">
    <source>
        <dbReference type="Proteomes" id="UP000017836"/>
    </source>
</evidence>
<organism evidence="2 3">
    <name type="scientific">Amborella trichopoda</name>
    <dbReference type="NCBI Taxonomy" id="13333"/>
    <lineage>
        <taxon>Eukaryota</taxon>
        <taxon>Viridiplantae</taxon>
        <taxon>Streptophyta</taxon>
        <taxon>Embryophyta</taxon>
        <taxon>Tracheophyta</taxon>
        <taxon>Spermatophyta</taxon>
        <taxon>Magnoliopsida</taxon>
        <taxon>Amborellales</taxon>
        <taxon>Amborellaceae</taxon>
        <taxon>Amborella</taxon>
    </lineage>
</organism>
<keyword evidence="3" id="KW-1185">Reference proteome</keyword>
<evidence type="ECO:0000313" key="2">
    <source>
        <dbReference type="EMBL" id="ERN08032.1"/>
    </source>
</evidence>
<dbReference type="Gramene" id="ERN08032">
    <property type="protein sequence ID" value="ERN08032"/>
    <property type="gene ID" value="AMTR_s00012p00261090"/>
</dbReference>
<feature type="region of interest" description="Disordered" evidence="1">
    <location>
        <begin position="16"/>
        <end position="56"/>
    </location>
</feature>
<feature type="compositionally biased region" description="Basic and acidic residues" evidence="1">
    <location>
        <begin position="44"/>
        <end position="56"/>
    </location>
</feature>
<sequence>MEWQIILWQNVKRPTLSRGPKKWSMRTQKMSVLENVKRPTLSKMSRDPHYAEDKSKKMSAVHHVVLLTTQDCENKIAQKARSIQKKWVKKARRAAGEEEEGTDGLCMP</sequence>
<evidence type="ECO:0000256" key="1">
    <source>
        <dbReference type="SAM" id="MobiDB-lite"/>
    </source>
</evidence>
<dbReference type="EMBL" id="KI393609">
    <property type="protein sequence ID" value="ERN08032.1"/>
    <property type="molecule type" value="Genomic_DNA"/>
</dbReference>
<protein>
    <submittedName>
        <fullName evidence="2">Uncharacterized protein</fullName>
    </submittedName>
</protein>
<gene>
    <name evidence="2" type="ORF">AMTR_s00012p00261090</name>
</gene>
<dbReference type="Proteomes" id="UP000017836">
    <property type="component" value="Unassembled WGS sequence"/>
</dbReference>
<reference evidence="3" key="1">
    <citation type="journal article" date="2013" name="Science">
        <title>The Amborella genome and the evolution of flowering plants.</title>
        <authorList>
            <consortium name="Amborella Genome Project"/>
        </authorList>
    </citation>
    <scope>NUCLEOTIDE SEQUENCE [LARGE SCALE GENOMIC DNA]</scope>
</reference>